<keyword evidence="3" id="KW-1185">Reference proteome</keyword>
<protein>
    <submittedName>
        <fullName evidence="1">Uncharacterized protein</fullName>
    </submittedName>
</protein>
<dbReference type="EMBL" id="LR746496">
    <property type="protein sequence ID" value="CAA7600301.1"/>
    <property type="molecule type" value="Genomic_DNA"/>
</dbReference>
<name>A0A8S0WWI2_9FIRM</name>
<dbReference type="Proteomes" id="UP001071230">
    <property type="component" value="Unassembled WGS sequence"/>
</dbReference>
<gene>
    <name evidence="2" type="ORF">DEACI_0523</name>
    <name evidence="1" type="ORF">DEACI_0953</name>
</gene>
<sequence>MTVNEPEKIEWRGTIVSIQPRTTVWRYRLDNRTHYHCGYNLFLDGEAQGIKARFSVAISEKQQKKLVFRIGDEAQGTAWTKMYDVSDYADYYRAGGLKITKKAEQAETTPPPYVIEPPDLATYEWRGARMLSAGSYKGKCFQCAWATMSAVEIEYDWGVSKKYRFESFCYGPKSCKLYKMGKPRAVPYKGAGSSYDEGWMDDLCTENRGRDD</sequence>
<reference evidence="1" key="2">
    <citation type="submission" date="2020-01" db="EMBL/GenBank/DDBJ databases">
        <authorList>
            <person name="Hornung B."/>
        </authorList>
    </citation>
    <scope>NUCLEOTIDE SEQUENCE</scope>
    <source>
        <strain evidence="1">PacBioINE</strain>
    </source>
</reference>
<evidence type="ECO:0000313" key="2">
    <source>
        <dbReference type="EMBL" id="CEJ06077.1"/>
    </source>
</evidence>
<dbReference type="AlphaFoldDB" id="A0A8S0WWI2"/>
<dbReference type="KEGG" id="aacx:DEACI_0953"/>
<evidence type="ECO:0000313" key="1">
    <source>
        <dbReference type="EMBL" id="CAA7600301.1"/>
    </source>
</evidence>
<dbReference type="EMBL" id="CDGJ01000015">
    <property type="protein sequence ID" value="CEJ06077.1"/>
    <property type="molecule type" value="Genomic_DNA"/>
</dbReference>
<dbReference type="Proteomes" id="UP000836597">
    <property type="component" value="Chromosome"/>
</dbReference>
<organism evidence="1">
    <name type="scientific">Acididesulfobacillus acetoxydans</name>
    <dbReference type="NCBI Taxonomy" id="1561005"/>
    <lineage>
        <taxon>Bacteria</taxon>
        <taxon>Bacillati</taxon>
        <taxon>Bacillota</taxon>
        <taxon>Clostridia</taxon>
        <taxon>Eubacteriales</taxon>
        <taxon>Peptococcaceae</taxon>
        <taxon>Acididesulfobacillus</taxon>
    </lineage>
</organism>
<accession>A0A8S0WWI2</accession>
<proteinExistence type="predicted"/>
<evidence type="ECO:0000313" key="3">
    <source>
        <dbReference type="Proteomes" id="UP001071230"/>
    </source>
</evidence>
<dbReference type="RefSeq" id="WP_240983995.1">
    <property type="nucleotide sequence ID" value="NZ_CDGJ01000015.1"/>
</dbReference>
<reference evidence="2" key="1">
    <citation type="submission" date="2014-11" db="EMBL/GenBank/DDBJ databases">
        <authorList>
            <person name="Hornung B.V."/>
        </authorList>
    </citation>
    <scope>NUCLEOTIDE SEQUENCE</scope>
    <source>
        <strain evidence="2">INE</strain>
    </source>
</reference>